<proteinExistence type="predicted"/>
<organism evidence="2 3">
    <name type="scientific">Legionella waltersii</name>
    <dbReference type="NCBI Taxonomy" id="66969"/>
    <lineage>
        <taxon>Bacteria</taxon>
        <taxon>Pseudomonadati</taxon>
        <taxon>Pseudomonadota</taxon>
        <taxon>Gammaproteobacteria</taxon>
        <taxon>Legionellales</taxon>
        <taxon>Legionellaceae</taxon>
        <taxon>Legionella</taxon>
    </lineage>
</organism>
<keyword evidence="3" id="KW-1185">Reference proteome</keyword>
<dbReference type="OrthoDB" id="5639090at2"/>
<keyword evidence="1" id="KW-0732">Signal</keyword>
<dbReference type="EMBL" id="LNZB01000060">
    <property type="protein sequence ID" value="KTD74920.1"/>
    <property type="molecule type" value="Genomic_DNA"/>
</dbReference>
<gene>
    <name evidence="2" type="ORF">Lwal_2961</name>
</gene>
<feature type="signal peptide" evidence="1">
    <location>
        <begin position="1"/>
        <end position="23"/>
    </location>
</feature>
<sequence>MLNMKFKNVLIVCISVLTINCFASSLPNKETLIQECRDLSMTVASLVSSQQKKSCAEKLALASMQIDVAADWIVDDVYDAAKDELDNAVYSLQYAELNSCNRFVQISHSKQVAQRLKTQL</sequence>
<name>A0A0W1A0S7_9GAMM</name>
<feature type="chain" id="PRO_5006919268" evidence="1">
    <location>
        <begin position="24"/>
        <end position="120"/>
    </location>
</feature>
<dbReference type="PATRIC" id="fig|66969.6.peg.3217"/>
<dbReference type="Proteomes" id="UP000054729">
    <property type="component" value="Unassembled WGS sequence"/>
</dbReference>
<dbReference type="STRING" id="66969.Lwal_2961"/>
<evidence type="ECO:0000256" key="1">
    <source>
        <dbReference type="SAM" id="SignalP"/>
    </source>
</evidence>
<accession>A0A0W1A0S7</accession>
<evidence type="ECO:0000313" key="2">
    <source>
        <dbReference type="EMBL" id="KTD74920.1"/>
    </source>
</evidence>
<protein>
    <submittedName>
        <fullName evidence="2">Uncharacterized protein</fullName>
    </submittedName>
</protein>
<reference evidence="2 3" key="1">
    <citation type="submission" date="2015-11" db="EMBL/GenBank/DDBJ databases">
        <title>Genomic analysis of 38 Legionella species identifies large and diverse effector repertoires.</title>
        <authorList>
            <person name="Burstein D."/>
            <person name="Amaro F."/>
            <person name="Zusman T."/>
            <person name="Lifshitz Z."/>
            <person name="Cohen O."/>
            <person name="Gilbert J.A."/>
            <person name="Pupko T."/>
            <person name="Shuman H.A."/>
            <person name="Segal G."/>
        </authorList>
    </citation>
    <scope>NUCLEOTIDE SEQUENCE [LARGE SCALE GENOMIC DNA]</scope>
    <source>
        <strain evidence="2 3">ATCC 51914</strain>
    </source>
</reference>
<comment type="caution">
    <text evidence="2">The sequence shown here is derived from an EMBL/GenBank/DDBJ whole genome shotgun (WGS) entry which is preliminary data.</text>
</comment>
<evidence type="ECO:0000313" key="3">
    <source>
        <dbReference type="Proteomes" id="UP000054729"/>
    </source>
</evidence>
<dbReference type="AlphaFoldDB" id="A0A0W1A0S7"/>
<dbReference type="RefSeq" id="WP_058481570.1">
    <property type="nucleotide sequence ID" value="NZ_CAAAIQ010000010.1"/>
</dbReference>